<proteinExistence type="predicted"/>
<evidence type="ECO:0000313" key="2">
    <source>
        <dbReference type="Proteomes" id="UP001642360"/>
    </source>
</evidence>
<gene>
    <name evidence="1" type="ORF">ILEXP_LOCUS56454</name>
</gene>
<dbReference type="EMBL" id="CAUOFW020009501">
    <property type="protein sequence ID" value="CAK9185973.1"/>
    <property type="molecule type" value="Genomic_DNA"/>
</dbReference>
<sequence>GYVEFGAMGRKKRGKGVVDMIGCRGECEIEKQGDDQIVSEKELPGVSLAWQLLAIVSDSGDR</sequence>
<protein>
    <submittedName>
        <fullName evidence="1">Uncharacterized protein</fullName>
    </submittedName>
</protein>
<organism evidence="1 2">
    <name type="scientific">Ilex paraguariensis</name>
    <name type="common">yerba mate</name>
    <dbReference type="NCBI Taxonomy" id="185542"/>
    <lineage>
        <taxon>Eukaryota</taxon>
        <taxon>Viridiplantae</taxon>
        <taxon>Streptophyta</taxon>
        <taxon>Embryophyta</taxon>
        <taxon>Tracheophyta</taxon>
        <taxon>Spermatophyta</taxon>
        <taxon>Magnoliopsida</taxon>
        <taxon>eudicotyledons</taxon>
        <taxon>Gunneridae</taxon>
        <taxon>Pentapetalae</taxon>
        <taxon>asterids</taxon>
        <taxon>campanulids</taxon>
        <taxon>Aquifoliales</taxon>
        <taxon>Aquifoliaceae</taxon>
        <taxon>Ilex</taxon>
    </lineage>
</organism>
<name>A0ABC8UY67_9AQUA</name>
<reference evidence="1 2" key="1">
    <citation type="submission" date="2024-02" db="EMBL/GenBank/DDBJ databases">
        <authorList>
            <person name="Vignale AGUSTIN F."/>
            <person name="Sosa J E."/>
            <person name="Modenutti C."/>
        </authorList>
    </citation>
    <scope>NUCLEOTIDE SEQUENCE [LARGE SCALE GENOMIC DNA]</scope>
</reference>
<feature type="non-terminal residue" evidence="1">
    <location>
        <position position="1"/>
    </location>
</feature>
<accession>A0ABC8UY67</accession>
<dbReference type="AlphaFoldDB" id="A0ABC8UY67"/>
<keyword evidence="2" id="KW-1185">Reference proteome</keyword>
<dbReference type="Proteomes" id="UP001642360">
    <property type="component" value="Unassembled WGS sequence"/>
</dbReference>
<evidence type="ECO:0000313" key="1">
    <source>
        <dbReference type="EMBL" id="CAK9185973.1"/>
    </source>
</evidence>
<comment type="caution">
    <text evidence="1">The sequence shown here is derived from an EMBL/GenBank/DDBJ whole genome shotgun (WGS) entry which is preliminary data.</text>
</comment>